<dbReference type="Proteomes" id="UP000026962">
    <property type="component" value="Chromosome 4"/>
</dbReference>
<dbReference type="InterPro" id="IPR036047">
    <property type="entry name" value="F-box-like_dom_sf"/>
</dbReference>
<evidence type="ECO:0000313" key="3">
    <source>
        <dbReference type="Proteomes" id="UP000026962"/>
    </source>
</evidence>
<dbReference type="Gramene" id="OPUNC04G07030.1">
    <property type="protein sequence ID" value="OPUNC04G07030.1"/>
    <property type="gene ID" value="OPUNC04G07030"/>
</dbReference>
<reference evidence="2" key="2">
    <citation type="submission" date="2018-05" db="EMBL/GenBank/DDBJ databases">
        <title>OpunRS2 (Oryza punctata Reference Sequence Version 2).</title>
        <authorList>
            <person name="Zhang J."/>
            <person name="Kudrna D."/>
            <person name="Lee S."/>
            <person name="Talag J."/>
            <person name="Welchert J."/>
            <person name="Wing R.A."/>
        </authorList>
    </citation>
    <scope>NUCLEOTIDE SEQUENCE [LARGE SCALE GENOMIC DNA]</scope>
</reference>
<dbReference type="EnsemblPlants" id="OPUNC04G07030.1">
    <property type="protein sequence ID" value="OPUNC04G07030.1"/>
    <property type="gene ID" value="OPUNC04G07030"/>
</dbReference>
<dbReference type="AlphaFoldDB" id="A0A0E0KPA8"/>
<dbReference type="HOGENOM" id="CLU_037069_1_0_1"/>
<dbReference type="SUPFAM" id="SSF81383">
    <property type="entry name" value="F-box domain"/>
    <property type="match status" value="1"/>
</dbReference>
<accession>A0A0E0KPA8</accession>
<keyword evidence="3" id="KW-1185">Reference proteome</keyword>
<name>A0A0E0KPA8_ORYPU</name>
<proteinExistence type="predicted"/>
<protein>
    <recommendedName>
        <fullName evidence="1">F-box protein AT5G49610-like beta-propeller domain-containing protein</fullName>
    </recommendedName>
</protein>
<sequence>MEIERNKKKPRKGVATVAMVEAEGASQEKGDLPISPEVMDEASIVLGNNDLLKEILLSLGLQIPLVHATLVCKRWLHIIANPEFLGRFGKLHPPRLLASYVSTMSGFHMLVPSQGLPTELVSILSRAKNYFSDLEKKWCADDFGVLDWYNGQVLISVENSITDFQQRLAICTPLNPTKDFTFIPHRQLDVPQGYIKMDIYDFFYEKGADGQMSIYRVRLGCTPTRQSICAMVFGFKDGAWSDNHTSAVLDLPSRWLQRKNSGLLIDTKFYMFGPSKYILGLDLVSMSLFIIDLPNRLEHSNREMLQLSREEDSKLYIIHLNGLQLHVWCHVIDNTSNWVLIDTVGLLEVFGHIANPNWDSEVDIKIARGGNCGDFIYLHVDNDVYLVHIKKRTVEKVFDNGKVFRVHPFMMAWPPTFTKKIMIGDTLK</sequence>
<evidence type="ECO:0000313" key="2">
    <source>
        <dbReference type="EnsemblPlants" id="OPUNC04G07030.1"/>
    </source>
</evidence>
<dbReference type="InterPro" id="IPR056594">
    <property type="entry name" value="AT5G49610-like_b-prop"/>
</dbReference>
<evidence type="ECO:0000259" key="1">
    <source>
        <dbReference type="Pfam" id="PF23635"/>
    </source>
</evidence>
<feature type="domain" description="F-box protein AT5G49610-like beta-propeller" evidence="1">
    <location>
        <begin position="145"/>
        <end position="417"/>
    </location>
</feature>
<reference evidence="2" key="1">
    <citation type="submission" date="2015-04" db="UniProtKB">
        <authorList>
            <consortium name="EnsemblPlants"/>
        </authorList>
    </citation>
    <scope>IDENTIFICATION</scope>
</reference>
<dbReference type="eggNOG" id="ENOG502R6TT">
    <property type="taxonomic scope" value="Eukaryota"/>
</dbReference>
<dbReference type="PANTHER" id="PTHR33207">
    <property type="entry name" value="F-BOX DOMAIN CONTAINING PROTEIN-RELATED"/>
    <property type="match status" value="1"/>
</dbReference>
<organism evidence="2">
    <name type="scientific">Oryza punctata</name>
    <name type="common">Red rice</name>
    <dbReference type="NCBI Taxonomy" id="4537"/>
    <lineage>
        <taxon>Eukaryota</taxon>
        <taxon>Viridiplantae</taxon>
        <taxon>Streptophyta</taxon>
        <taxon>Embryophyta</taxon>
        <taxon>Tracheophyta</taxon>
        <taxon>Spermatophyta</taxon>
        <taxon>Magnoliopsida</taxon>
        <taxon>Liliopsida</taxon>
        <taxon>Poales</taxon>
        <taxon>Poaceae</taxon>
        <taxon>BOP clade</taxon>
        <taxon>Oryzoideae</taxon>
        <taxon>Oryzeae</taxon>
        <taxon>Oryzinae</taxon>
        <taxon>Oryza</taxon>
    </lineage>
</organism>
<dbReference type="OMA" id="VYLVHIK"/>
<dbReference type="Pfam" id="PF23635">
    <property type="entry name" value="Beta-prop_AT5G49610-like"/>
    <property type="match status" value="1"/>
</dbReference>